<dbReference type="EMBL" id="JABBFZ010000027">
    <property type="protein sequence ID" value="NML34901.1"/>
    <property type="molecule type" value="Genomic_DNA"/>
</dbReference>
<name>A0A7Y0A1Q6_9BURK</name>
<evidence type="ECO:0000313" key="2">
    <source>
        <dbReference type="EMBL" id="NML34901.1"/>
    </source>
</evidence>
<proteinExistence type="predicted"/>
<keyword evidence="1" id="KW-0812">Transmembrane</keyword>
<dbReference type="Proteomes" id="UP000583127">
    <property type="component" value="Unassembled WGS sequence"/>
</dbReference>
<evidence type="ECO:0000313" key="3">
    <source>
        <dbReference type="Proteomes" id="UP000583127"/>
    </source>
</evidence>
<sequence>MNIDIQYVWAGIIGYAALSLLAMAFIRGADERRDARRNGSTRVEVGA</sequence>
<keyword evidence="3" id="KW-1185">Reference proteome</keyword>
<gene>
    <name evidence="2" type="ORF">HHL14_29260</name>
</gene>
<dbReference type="RefSeq" id="WP_169501089.1">
    <property type="nucleotide sequence ID" value="NZ_JABBFZ010000027.1"/>
</dbReference>
<keyword evidence="1" id="KW-0472">Membrane</keyword>
<evidence type="ECO:0000256" key="1">
    <source>
        <dbReference type="SAM" id="Phobius"/>
    </source>
</evidence>
<organism evidence="2 3">
    <name type="scientific">Paraburkholderia antibiotica</name>
    <dbReference type="NCBI Taxonomy" id="2728839"/>
    <lineage>
        <taxon>Bacteria</taxon>
        <taxon>Pseudomonadati</taxon>
        <taxon>Pseudomonadota</taxon>
        <taxon>Betaproteobacteria</taxon>
        <taxon>Burkholderiales</taxon>
        <taxon>Burkholderiaceae</taxon>
        <taxon>Paraburkholderia</taxon>
    </lineage>
</organism>
<comment type="caution">
    <text evidence="2">The sequence shown here is derived from an EMBL/GenBank/DDBJ whole genome shotgun (WGS) entry which is preliminary data.</text>
</comment>
<accession>A0A7Y0A1Q6</accession>
<reference evidence="2 3" key="1">
    <citation type="submission" date="2020-04" db="EMBL/GenBank/DDBJ databases">
        <title>Paraburkholderia sp. G-4-1-8 isolated from soil.</title>
        <authorList>
            <person name="Dahal R.H."/>
        </authorList>
    </citation>
    <scope>NUCLEOTIDE SEQUENCE [LARGE SCALE GENOMIC DNA]</scope>
    <source>
        <strain evidence="2 3">G-4-1-8</strain>
    </source>
</reference>
<protein>
    <submittedName>
        <fullName evidence="2">Uncharacterized protein</fullName>
    </submittedName>
</protein>
<feature type="transmembrane region" description="Helical" evidence="1">
    <location>
        <begin position="6"/>
        <end position="26"/>
    </location>
</feature>
<keyword evidence="1" id="KW-1133">Transmembrane helix</keyword>
<dbReference type="AlphaFoldDB" id="A0A7Y0A1Q6"/>